<dbReference type="GO" id="GO:0000287">
    <property type="term" value="F:magnesium ion binding"/>
    <property type="evidence" value="ECO:0007669"/>
    <property type="project" value="UniProtKB-UniRule"/>
</dbReference>
<keyword evidence="5 6" id="KW-0460">Magnesium</keyword>
<dbReference type="GO" id="GO:0016787">
    <property type="term" value="F:hydrolase activity"/>
    <property type="evidence" value="ECO:0007669"/>
    <property type="project" value="UniProtKB-KW"/>
</dbReference>
<feature type="domain" description="PIN" evidence="7">
    <location>
        <begin position="2"/>
        <end position="112"/>
    </location>
</feature>
<comment type="cofactor">
    <cofactor evidence="6">
        <name>Mg(2+)</name>
        <dbReference type="ChEBI" id="CHEBI:18420"/>
    </cofactor>
</comment>
<dbReference type="HAMAP" id="MF_00265">
    <property type="entry name" value="VapC_Nob1"/>
    <property type="match status" value="1"/>
</dbReference>
<evidence type="ECO:0000256" key="1">
    <source>
        <dbReference type="ARBA" id="ARBA00022649"/>
    </source>
</evidence>
<comment type="function">
    <text evidence="6">Toxic component of a toxin-antitoxin (TA) system. An RNase.</text>
</comment>
<protein>
    <recommendedName>
        <fullName evidence="6">Ribonuclease VapC</fullName>
        <shortName evidence="6">RNase VapC</shortName>
        <ecNumber evidence="6">3.1.-.-</ecNumber>
    </recommendedName>
    <alternativeName>
        <fullName evidence="6">Toxin VapC</fullName>
    </alternativeName>
</protein>
<dbReference type="GO" id="GO:0090729">
    <property type="term" value="F:toxin activity"/>
    <property type="evidence" value="ECO:0007669"/>
    <property type="project" value="UniProtKB-KW"/>
</dbReference>
<dbReference type="Proteomes" id="UP000275069">
    <property type="component" value="Chromosome"/>
</dbReference>
<keyword evidence="9" id="KW-1185">Reference proteome</keyword>
<proteinExistence type="inferred from homology"/>
<feature type="binding site" evidence="6">
    <location>
        <position position="5"/>
    </location>
    <ligand>
        <name>Mg(2+)</name>
        <dbReference type="ChEBI" id="CHEBI:18420"/>
    </ligand>
</feature>
<dbReference type="RefSeq" id="WP_120788856.1">
    <property type="nucleotide sequence ID" value="NZ_CP032624.1"/>
</dbReference>
<dbReference type="InterPro" id="IPR022907">
    <property type="entry name" value="VapC_family"/>
</dbReference>
<dbReference type="AlphaFoldDB" id="A0A387BMS2"/>
<evidence type="ECO:0000256" key="5">
    <source>
        <dbReference type="ARBA" id="ARBA00022842"/>
    </source>
</evidence>
<evidence type="ECO:0000256" key="2">
    <source>
        <dbReference type="ARBA" id="ARBA00022722"/>
    </source>
</evidence>
<comment type="similarity">
    <text evidence="6">Belongs to the PINc/VapC protein family.</text>
</comment>
<dbReference type="GO" id="GO:0004540">
    <property type="term" value="F:RNA nuclease activity"/>
    <property type="evidence" value="ECO:0007669"/>
    <property type="project" value="InterPro"/>
</dbReference>
<dbReference type="EC" id="3.1.-.-" evidence="6"/>
<dbReference type="InterPro" id="IPR002716">
    <property type="entry name" value="PIN_dom"/>
</dbReference>
<keyword evidence="6" id="KW-0800">Toxin</keyword>
<dbReference type="KEGG" id="gry:D7I44_07135"/>
<keyword evidence="1 6" id="KW-1277">Toxin-antitoxin system</keyword>
<dbReference type="EMBL" id="CP032624">
    <property type="protein sequence ID" value="AYG03324.1"/>
    <property type="molecule type" value="Genomic_DNA"/>
</dbReference>
<keyword evidence="4 6" id="KW-0378">Hydrolase</keyword>
<reference evidence="8 9" key="1">
    <citation type="submission" date="2018-09" db="EMBL/GenBank/DDBJ databases">
        <title>Genome sequencing of strain 2DFW10M-5.</title>
        <authorList>
            <person name="Heo J."/>
            <person name="Kim S.-J."/>
            <person name="Kwon S.-W."/>
        </authorList>
    </citation>
    <scope>NUCLEOTIDE SEQUENCE [LARGE SCALE GENOMIC DNA]</scope>
    <source>
        <strain evidence="8 9">2DFW10M-5</strain>
    </source>
</reference>
<accession>A0A387BMS2</accession>
<gene>
    <name evidence="6" type="primary">vapC</name>
    <name evidence="8" type="ORF">D7I44_07135</name>
</gene>
<evidence type="ECO:0000313" key="8">
    <source>
        <dbReference type="EMBL" id="AYG03324.1"/>
    </source>
</evidence>
<evidence type="ECO:0000259" key="7">
    <source>
        <dbReference type="Pfam" id="PF01850"/>
    </source>
</evidence>
<keyword evidence="2 6" id="KW-0540">Nuclease</keyword>
<organism evidence="8 9">
    <name type="scientific">Gryllotalpicola protaetiae</name>
    <dbReference type="NCBI Taxonomy" id="2419771"/>
    <lineage>
        <taxon>Bacteria</taxon>
        <taxon>Bacillati</taxon>
        <taxon>Actinomycetota</taxon>
        <taxon>Actinomycetes</taxon>
        <taxon>Micrococcales</taxon>
        <taxon>Microbacteriaceae</taxon>
        <taxon>Gryllotalpicola</taxon>
    </lineage>
</organism>
<evidence type="ECO:0000256" key="6">
    <source>
        <dbReference type="HAMAP-Rule" id="MF_00265"/>
    </source>
</evidence>
<dbReference type="OrthoDB" id="329172at2"/>
<feature type="binding site" evidence="6">
    <location>
        <position position="86"/>
    </location>
    <ligand>
        <name>Mg(2+)</name>
        <dbReference type="ChEBI" id="CHEBI:18420"/>
    </ligand>
</feature>
<evidence type="ECO:0000313" key="9">
    <source>
        <dbReference type="Proteomes" id="UP000275069"/>
    </source>
</evidence>
<evidence type="ECO:0000256" key="4">
    <source>
        <dbReference type="ARBA" id="ARBA00022801"/>
    </source>
</evidence>
<evidence type="ECO:0000256" key="3">
    <source>
        <dbReference type="ARBA" id="ARBA00022723"/>
    </source>
</evidence>
<dbReference type="Pfam" id="PF01850">
    <property type="entry name" value="PIN"/>
    <property type="match status" value="1"/>
</dbReference>
<dbReference type="Gene3D" id="3.40.50.1010">
    <property type="entry name" value="5'-nuclease"/>
    <property type="match status" value="1"/>
</dbReference>
<sequence>MILVDTSVWVDHLHRADARLIELLDSDDVATHPMVVAELALGSLANRRGILEGLAALPFAFRAVDDELLELIDARTLWSKGLSAVDAHLLASALITPGTQLWTRDKRLASAAAQLGVAWSPS</sequence>
<keyword evidence="3 6" id="KW-0479">Metal-binding</keyword>
<dbReference type="SUPFAM" id="SSF88723">
    <property type="entry name" value="PIN domain-like"/>
    <property type="match status" value="1"/>
</dbReference>
<name>A0A387BMS2_9MICO</name>
<dbReference type="InterPro" id="IPR029060">
    <property type="entry name" value="PIN-like_dom_sf"/>
</dbReference>